<feature type="compositionally biased region" description="Basic and acidic residues" evidence="1">
    <location>
        <begin position="67"/>
        <end position="81"/>
    </location>
</feature>
<accession>A0A183B290</accession>
<gene>
    <name evidence="2" type="ORF">ECPE_LOCUS13325</name>
</gene>
<name>A0A183B290_9TREM</name>
<feature type="compositionally biased region" description="Basic and acidic residues" evidence="1">
    <location>
        <begin position="37"/>
        <end position="53"/>
    </location>
</feature>
<dbReference type="AlphaFoldDB" id="A0A183B290"/>
<sequence>MARMTSYVQTGAVVSDTLEYIMEDLRGSSTHCSSRNNYKDHLTREISGRPGREDSEDEAQDPANNEAVDKGEQNTARDRVTIKLVVHRVAGPDAEDEAETASARSNSQLAQRGARKEAEEDEDREARANRNEPDRDARRETRRQQRARLDRNRDDVRRRPRYGQCIIWRIQLANK</sequence>
<dbReference type="EMBL" id="UZAN01054816">
    <property type="protein sequence ID" value="VDP90597.1"/>
    <property type="molecule type" value="Genomic_DNA"/>
</dbReference>
<evidence type="ECO:0000256" key="1">
    <source>
        <dbReference type="SAM" id="MobiDB-lite"/>
    </source>
</evidence>
<reference evidence="4" key="1">
    <citation type="submission" date="2016-06" db="UniProtKB">
        <authorList>
            <consortium name="WormBaseParasite"/>
        </authorList>
    </citation>
    <scope>IDENTIFICATION</scope>
</reference>
<dbReference type="Proteomes" id="UP000272942">
    <property type="component" value="Unassembled WGS sequence"/>
</dbReference>
<proteinExistence type="predicted"/>
<evidence type="ECO:0000313" key="3">
    <source>
        <dbReference type="Proteomes" id="UP000272942"/>
    </source>
</evidence>
<evidence type="ECO:0000313" key="2">
    <source>
        <dbReference type="EMBL" id="VDP90597.1"/>
    </source>
</evidence>
<feature type="compositionally biased region" description="Basic and acidic residues" evidence="1">
    <location>
        <begin position="114"/>
        <end position="156"/>
    </location>
</feature>
<organism evidence="4">
    <name type="scientific">Echinostoma caproni</name>
    <dbReference type="NCBI Taxonomy" id="27848"/>
    <lineage>
        <taxon>Eukaryota</taxon>
        <taxon>Metazoa</taxon>
        <taxon>Spiralia</taxon>
        <taxon>Lophotrochozoa</taxon>
        <taxon>Platyhelminthes</taxon>
        <taxon>Trematoda</taxon>
        <taxon>Digenea</taxon>
        <taxon>Plagiorchiida</taxon>
        <taxon>Echinostomata</taxon>
        <taxon>Echinostomatoidea</taxon>
        <taxon>Echinostomatidae</taxon>
        <taxon>Echinostoma</taxon>
    </lineage>
</organism>
<feature type="region of interest" description="Disordered" evidence="1">
    <location>
        <begin position="30"/>
        <end position="156"/>
    </location>
</feature>
<evidence type="ECO:0000313" key="4">
    <source>
        <dbReference type="WBParaSite" id="ECPE_0001336401-mRNA-1"/>
    </source>
</evidence>
<protein>
    <submittedName>
        <fullName evidence="4">Retrotransposon protein, putative, Ty3-gypsy subclass</fullName>
    </submittedName>
</protein>
<keyword evidence="3" id="KW-1185">Reference proteome</keyword>
<dbReference type="WBParaSite" id="ECPE_0001336401-mRNA-1">
    <property type="protein sequence ID" value="ECPE_0001336401-mRNA-1"/>
    <property type="gene ID" value="ECPE_0001336401"/>
</dbReference>
<reference evidence="2 3" key="2">
    <citation type="submission" date="2018-11" db="EMBL/GenBank/DDBJ databases">
        <authorList>
            <consortium name="Pathogen Informatics"/>
        </authorList>
    </citation>
    <scope>NUCLEOTIDE SEQUENCE [LARGE SCALE GENOMIC DNA]</scope>
    <source>
        <strain evidence="2 3">Egypt</strain>
    </source>
</reference>